<reference evidence="3 4" key="1">
    <citation type="submission" date="2018-09" db="EMBL/GenBank/DDBJ databases">
        <authorList>
            <person name="Tagini F."/>
        </authorList>
    </citation>
    <scope>NUCLEOTIDE SEQUENCE [LARGE SCALE GENOMIC DNA]</scope>
    <source>
        <strain evidence="3 4">MK136</strain>
    </source>
</reference>
<evidence type="ECO:0000313" key="3">
    <source>
        <dbReference type="EMBL" id="VBA31599.1"/>
    </source>
</evidence>
<feature type="transmembrane region" description="Helical" evidence="1">
    <location>
        <begin position="48"/>
        <end position="73"/>
    </location>
</feature>
<feature type="transmembrane region" description="Helical" evidence="1">
    <location>
        <begin position="282"/>
        <end position="300"/>
    </location>
</feature>
<feature type="transmembrane region" description="Helical" evidence="1">
    <location>
        <begin position="159"/>
        <end position="179"/>
    </location>
</feature>
<feature type="transmembrane region" description="Helical" evidence="1">
    <location>
        <begin position="312"/>
        <end position="335"/>
    </location>
</feature>
<accession>A0A498PPC2</accession>
<keyword evidence="1" id="KW-1133">Transmembrane helix</keyword>
<evidence type="ECO:0000256" key="1">
    <source>
        <dbReference type="SAM" id="Phobius"/>
    </source>
</evidence>
<feature type="domain" description="Acyltransferase 3" evidence="2">
    <location>
        <begin position="41"/>
        <end position="360"/>
    </location>
</feature>
<protein>
    <recommendedName>
        <fullName evidence="2">Acyltransferase 3 domain-containing protein</fullName>
    </recommendedName>
</protein>
<keyword evidence="4" id="KW-1185">Reference proteome</keyword>
<feature type="transmembrane region" description="Helical" evidence="1">
    <location>
        <begin position="85"/>
        <end position="108"/>
    </location>
</feature>
<evidence type="ECO:0000313" key="4">
    <source>
        <dbReference type="Proteomes" id="UP000273307"/>
    </source>
</evidence>
<feature type="transmembrane region" description="Helical" evidence="1">
    <location>
        <begin position="425"/>
        <end position="444"/>
    </location>
</feature>
<feature type="transmembrane region" description="Helical" evidence="1">
    <location>
        <begin position="215"/>
        <end position="232"/>
    </location>
</feature>
<gene>
    <name evidence="3" type="ORF">LAUMK136_00102</name>
</gene>
<dbReference type="AlphaFoldDB" id="A0A498PPC2"/>
<keyword evidence="1" id="KW-0472">Membrane</keyword>
<feature type="transmembrane region" description="Helical" evidence="1">
    <location>
        <begin position="355"/>
        <end position="377"/>
    </location>
</feature>
<evidence type="ECO:0000259" key="2">
    <source>
        <dbReference type="Pfam" id="PF01757"/>
    </source>
</evidence>
<keyword evidence="1" id="KW-0812">Transmembrane</keyword>
<feature type="transmembrane region" description="Helical" evidence="1">
    <location>
        <begin position="129"/>
        <end position="147"/>
    </location>
</feature>
<feature type="transmembrane region" description="Helical" evidence="1">
    <location>
        <begin position="397"/>
        <end position="419"/>
    </location>
</feature>
<feature type="transmembrane region" description="Helical" evidence="1">
    <location>
        <begin position="244"/>
        <end position="262"/>
    </location>
</feature>
<dbReference type="EMBL" id="UPHP01000001">
    <property type="protein sequence ID" value="VBA31599.1"/>
    <property type="molecule type" value="Genomic_DNA"/>
</dbReference>
<dbReference type="GO" id="GO:0016747">
    <property type="term" value="F:acyltransferase activity, transferring groups other than amino-acyl groups"/>
    <property type="evidence" value="ECO:0007669"/>
    <property type="project" value="InterPro"/>
</dbReference>
<name>A0A498PPC2_9MYCO</name>
<organism evidence="3 4">
    <name type="scientific">Mycobacterium attenuatum</name>
    <dbReference type="NCBI Taxonomy" id="2341086"/>
    <lineage>
        <taxon>Bacteria</taxon>
        <taxon>Bacillati</taxon>
        <taxon>Actinomycetota</taxon>
        <taxon>Actinomycetes</taxon>
        <taxon>Mycobacteriales</taxon>
        <taxon>Mycobacteriaceae</taxon>
        <taxon>Mycobacterium</taxon>
    </lineage>
</organism>
<dbReference type="Proteomes" id="UP000273307">
    <property type="component" value="Unassembled WGS sequence"/>
</dbReference>
<proteinExistence type="predicted"/>
<sequence length="459" mass="49410">MRVELRTSAGASIGDAPGMTTLLSFPGPTELAARTPADRDRAIDVIRITALLGVIVGHTVMATSVIRGGVLIWDNLLTTSTVFQALTWIFQIMPLFFFAGAAACVTSWRAGINWGDWLMKRCTRLFRPVLYYLGFWAIALTMLYPVLPQHVYQPVAGVSIQLLWFLGAYVLVLAAMPLLSRITTTGRLVTGVTAVYLFIAVIDAIRLYWPAAASLGYLNLAVWLIPAMFGVAYRRRLFSIRPALGTAAALFGVNVALLRWGSYELSLVGIAGQRLPNMSPPSLLLAGHAIMLSTLAVAVAPGIARWAQRPRVWWLTAIGNSGAMTLYLWHMPVLLGLHLLFDTVGHPRYPRQPGFLVISLQQLLLMGGVMAVLFVVLRPLENNPLPGWDGAPAIASLWRGTAAGVLLCLAGSAILAAVKWGLKDGGLVCVAIMLGALVLARAVATTRQGVRSAPAVTAK</sequence>
<feature type="transmembrane region" description="Helical" evidence="1">
    <location>
        <begin position="188"/>
        <end position="209"/>
    </location>
</feature>
<dbReference type="InterPro" id="IPR002656">
    <property type="entry name" value="Acyl_transf_3_dom"/>
</dbReference>
<dbReference type="Pfam" id="PF01757">
    <property type="entry name" value="Acyl_transf_3"/>
    <property type="match status" value="1"/>
</dbReference>